<evidence type="ECO:0000259" key="1">
    <source>
        <dbReference type="SMART" id="SM01008"/>
    </source>
</evidence>
<dbReference type="Proteomes" id="UP001152797">
    <property type="component" value="Unassembled WGS sequence"/>
</dbReference>
<feature type="domain" description="Aldehyde oxidase/xanthine dehydrogenase a/b hammerhead" evidence="1">
    <location>
        <begin position="12"/>
        <end position="83"/>
    </location>
</feature>
<evidence type="ECO:0000313" key="3">
    <source>
        <dbReference type="EMBL" id="CAL1143847.1"/>
    </source>
</evidence>
<dbReference type="SMART" id="SM01008">
    <property type="entry name" value="Ald_Xan_dh_C"/>
    <property type="match status" value="1"/>
</dbReference>
<reference evidence="3" key="2">
    <citation type="submission" date="2024-04" db="EMBL/GenBank/DDBJ databases">
        <authorList>
            <person name="Chen Y."/>
            <person name="Shah S."/>
            <person name="Dougan E. K."/>
            <person name="Thang M."/>
            <person name="Chan C."/>
        </authorList>
    </citation>
    <scope>NUCLEOTIDE SEQUENCE [LARGE SCALE GENOMIC DNA]</scope>
</reference>
<dbReference type="EMBL" id="CAMXCT010001480">
    <property type="protein sequence ID" value="CAI3990472.1"/>
    <property type="molecule type" value="Genomic_DNA"/>
</dbReference>
<reference evidence="2" key="1">
    <citation type="submission" date="2022-10" db="EMBL/GenBank/DDBJ databases">
        <authorList>
            <person name="Chen Y."/>
            <person name="Dougan E. K."/>
            <person name="Chan C."/>
            <person name="Rhodes N."/>
            <person name="Thang M."/>
        </authorList>
    </citation>
    <scope>NUCLEOTIDE SEQUENCE</scope>
</reference>
<accession>A0A9P1FY24</accession>
<dbReference type="InterPro" id="IPR036856">
    <property type="entry name" value="Ald_Oxase/Xan_DH_a/b_sf"/>
</dbReference>
<sequence>MKNIGDCPTHTSGLQMLCVSWVFTGKDLSEKQNAWGPAYVDEQLFRTDEVTSTGQALGIVVAETLEAAEKAARLVKVQYSDLEPIITVEDAIKVKSFKDKVLKIEDGDIESAFNQSDSVIVEGEVRMGGQEHFYLECNAALAVPGEADELTVHVSSQTANKTQKFAANVCGIPCSKAPESTERENHRQFKH</sequence>
<evidence type="ECO:0000313" key="4">
    <source>
        <dbReference type="EMBL" id="CAL4777784.1"/>
    </source>
</evidence>
<comment type="caution">
    <text evidence="2">The sequence shown here is derived from an EMBL/GenBank/DDBJ whole genome shotgun (WGS) entry which is preliminary data.</text>
</comment>
<dbReference type="AlphaFoldDB" id="A0A9P1FY24"/>
<dbReference type="Pfam" id="PF02738">
    <property type="entry name" value="MoCoBD_1"/>
    <property type="match status" value="1"/>
</dbReference>
<name>A0A9P1FY24_9DINO</name>
<dbReference type="InterPro" id="IPR008274">
    <property type="entry name" value="AldOxase/xan_DH_MoCoBD1"/>
</dbReference>
<gene>
    <name evidence="2" type="ORF">C1SCF055_LOCUS17457</name>
</gene>
<dbReference type="OrthoDB" id="8300278at2759"/>
<dbReference type="GO" id="GO:0016491">
    <property type="term" value="F:oxidoreductase activity"/>
    <property type="evidence" value="ECO:0007669"/>
    <property type="project" value="InterPro"/>
</dbReference>
<organism evidence="2">
    <name type="scientific">Cladocopium goreaui</name>
    <dbReference type="NCBI Taxonomy" id="2562237"/>
    <lineage>
        <taxon>Eukaryota</taxon>
        <taxon>Sar</taxon>
        <taxon>Alveolata</taxon>
        <taxon>Dinophyceae</taxon>
        <taxon>Suessiales</taxon>
        <taxon>Symbiodiniaceae</taxon>
        <taxon>Cladocopium</taxon>
    </lineage>
</organism>
<proteinExistence type="predicted"/>
<dbReference type="InterPro" id="IPR016208">
    <property type="entry name" value="Ald_Oxase/xanthine_DH-like"/>
</dbReference>
<protein>
    <submittedName>
        <fullName evidence="4">Xanthine dehydrogenase/oxidase</fullName>
    </submittedName>
</protein>
<dbReference type="Gene3D" id="3.90.1170.50">
    <property type="entry name" value="Aldehyde oxidase/xanthine dehydrogenase, a/b hammerhead"/>
    <property type="match status" value="1"/>
</dbReference>
<dbReference type="Pfam" id="PF01315">
    <property type="entry name" value="Ald_Xan_dh_C"/>
    <property type="match status" value="1"/>
</dbReference>
<dbReference type="EMBL" id="CAMXCT030001480">
    <property type="protein sequence ID" value="CAL4777784.1"/>
    <property type="molecule type" value="Genomic_DNA"/>
</dbReference>
<keyword evidence="5" id="KW-1185">Reference proteome</keyword>
<dbReference type="Gene3D" id="3.30.365.10">
    <property type="entry name" value="Aldehyde oxidase/xanthine dehydrogenase, molybdopterin binding domain"/>
    <property type="match status" value="1"/>
</dbReference>
<dbReference type="SUPFAM" id="SSF54665">
    <property type="entry name" value="CO dehydrogenase molybdoprotein N-domain-like"/>
    <property type="match status" value="1"/>
</dbReference>
<dbReference type="InterPro" id="IPR000674">
    <property type="entry name" value="Ald_Oxase/Xan_DH_a/b"/>
</dbReference>
<dbReference type="SUPFAM" id="SSF56003">
    <property type="entry name" value="Molybdenum cofactor-binding domain"/>
    <property type="match status" value="1"/>
</dbReference>
<dbReference type="EMBL" id="CAMXCT020001480">
    <property type="protein sequence ID" value="CAL1143847.1"/>
    <property type="molecule type" value="Genomic_DNA"/>
</dbReference>
<evidence type="ECO:0000313" key="5">
    <source>
        <dbReference type="Proteomes" id="UP001152797"/>
    </source>
</evidence>
<dbReference type="GO" id="GO:0005506">
    <property type="term" value="F:iron ion binding"/>
    <property type="evidence" value="ECO:0007669"/>
    <property type="project" value="InterPro"/>
</dbReference>
<dbReference type="PANTHER" id="PTHR45444:SF3">
    <property type="entry name" value="XANTHINE DEHYDROGENASE"/>
    <property type="match status" value="1"/>
</dbReference>
<evidence type="ECO:0000313" key="2">
    <source>
        <dbReference type="EMBL" id="CAI3990472.1"/>
    </source>
</evidence>
<dbReference type="PANTHER" id="PTHR45444">
    <property type="entry name" value="XANTHINE DEHYDROGENASE"/>
    <property type="match status" value="1"/>
</dbReference>
<dbReference type="InterPro" id="IPR037165">
    <property type="entry name" value="AldOxase/xan_DH_Mopterin-bd_sf"/>
</dbReference>